<proteinExistence type="predicted"/>
<gene>
    <name evidence="4" type="ordered locus">Ecym_5427</name>
</gene>
<dbReference type="RefSeq" id="XP_003646998.1">
    <property type="nucleotide sequence ID" value="XM_003646950.1"/>
</dbReference>
<dbReference type="HOGENOM" id="CLU_028296_0_0_1"/>
<accession>I6NDN9</accession>
<protein>
    <recommendedName>
        <fullName evidence="3">AB hydrolase-1 domain-containing protein</fullName>
    </recommendedName>
</protein>
<feature type="transmembrane region" description="Helical" evidence="2">
    <location>
        <begin position="204"/>
        <end position="224"/>
    </location>
</feature>
<feature type="transmembrane region" description="Helical" evidence="2">
    <location>
        <begin position="236"/>
        <end position="255"/>
    </location>
</feature>
<organism evidence="4 5">
    <name type="scientific">Eremothecium cymbalariae (strain CBS 270.75 / DBVPG 7215 / KCTC 17166 / NRRL Y-17582)</name>
    <name type="common">Yeast</name>
    <dbReference type="NCBI Taxonomy" id="931890"/>
    <lineage>
        <taxon>Eukaryota</taxon>
        <taxon>Fungi</taxon>
        <taxon>Dikarya</taxon>
        <taxon>Ascomycota</taxon>
        <taxon>Saccharomycotina</taxon>
        <taxon>Saccharomycetes</taxon>
        <taxon>Saccharomycetales</taxon>
        <taxon>Saccharomycetaceae</taxon>
        <taxon>Eremothecium</taxon>
    </lineage>
</organism>
<dbReference type="Proteomes" id="UP000006790">
    <property type="component" value="Chromosome 5"/>
</dbReference>
<keyword evidence="2" id="KW-0472">Membrane</keyword>
<dbReference type="Gene3D" id="3.40.50.1820">
    <property type="entry name" value="alpha/beta hydrolase"/>
    <property type="match status" value="1"/>
</dbReference>
<dbReference type="PANTHER" id="PTHR43139">
    <property type="entry name" value="SI:DKEY-122A22.2"/>
    <property type="match status" value="1"/>
</dbReference>
<dbReference type="InterPro" id="IPR029058">
    <property type="entry name" value="AB_hydrolase_fold"/>
</dbReference>
<keyword evidence="2" id="KW-0812">Transmembrane</keyword>
<dbReference type="InterPro" id="IPR000073">
    <property type="entry name" value="AB_hydrolase_1"/>
</dbReference>
<evidence type="ECO:0000256" key="2">
    <source>
        <dbReference type="SAM" id="Phobius"/>
    </source>
</evidence>
<dbReference type="OrthoDB" id="164921at2759"/>
<dbReference type="eggNOG" id="ENOG502QQW9">
    <property type="taxonomic scope" value="Eukaryota"/>
</dbReference>
<feature type="transmembrane region" description="Helical" evidence="2">
    <location>
        <begin position="175"/>
        <end position="197"/>
    </location>
</feature>
<evidence type="ECO:0000313" key="4">
    <source>
        <dbReference type="EMBL" id="AET40181.1"/>
    </source>
</evidence>
<dbReference type="OMA" id="ISRYCYW"/>
<keyword evidence="2" id="KW-1133">Transmembrane helix</keyword>
<sequence length="650" mass="74447">MDGSNSNKSLKSENLVISMDVNGTTDHPSLNNIRGAYTSTPVLANTSSSITNPMNPKDAPGEDQEVSESRRLLSGGTMGIPSRRNIGNTDHVQNYYRSFSPNEIIPANEIDDINIMSEHLYLLRKNYWSFVHKWRVGINILVFVNCIWLVTTFISDFFFNIHLLRHNRLTSFQDITLIFVSIVANTMTFILSDIGYYSKIDQNLNILLCALASFNLIISLLVGYTRTRIGKLGVAIYIWAALSFGLGALSEWFLYDFHRKLQEESGNLDNDRQVLLNKRKTFKQWCYVGGRNLVKFVLLIFFFLFTLNNMLYLFDTWRVSKSLYSINLSSLNGERLNDVYDAYHWTSKSHDYKLHIRCHGNVVTESDTGSDIQPIILFEHGSSDTGYLSAEWIAELYRLNRVDRYCIYDRPGYGLSDSPPAPISIAMIAEDLKYALFNEANITGPFITVGYDMGGLVTQVFAAKNRDMVKAMMLIESWHEDVLLNSYLRDLLPGDTYDPDIRVRIPPELSKLSAFKSWWKGMWSTVGLKLQSSWLVAHHGSMERLLGRDLIYQGKYLRTKFLESFTNSILSYNDVINSHEVLSGMPTSLVSSKDMIKRYPHWGDWQRDLASMSERTKEWKVSDGGHSLYNYETGKKTLQDVLLRLIDDPK</sequence>
<dbReference type="KEGG" id="erc:Ecym_5427"/>
<dbReference type="EMBL" id="CP002501">
    <property type="protein sequence ID" value="AET40181.1"/>
    <property type="molecule type" value="Genomic_DNA"/>
</dbReference>
<dbReference type="InParanoid" id="I6NDN9"/>
<dbReference type="FunCoup" id="I6NDN9">
    <property type="interactions" value="56"/>
</dbReference>
<dbReference type="Pfam" id="PF10329">
    <property type="entry name" value="DUF2417"/>
    <property type="match status" value="1"/>
</dbReference>
<feature type="compositionally biased region" description="Polar residues" evidence="1">
    <location>
        <begin position="44"/>
        <end position="54"/>
    </location>
</feature>
<evidence type="ECO:0000256" key="1">
    <source>
        <dbReference type="SAM" id="MobiDB-lite"/>
    </source>
</evidence>
<dbReference type="GeneID" id="11470828"/>
<feature type="domain" description="AB hydrolase-1" evidence="3">
    <location>
        <begin position="374"/>
        <end position="628"/>
    </location>
</feature>
<feature type="transmembrane region" description="Helical" evidence="2">
    <location>
        <begin position="134"/>
        <end position="155"/>
    </location>
</feature>
<evidence type="ECO:0000313" key="5">
    <source>
        <dbReference type="Proteomes" id="UP000006790"/>
    </source>
</evidence>
<dbReference type="InterPro" id="IPR019431">
    <property type="entry name" value="DUF2417"/>
</dbReference>
<reference evidence="4 5" key="1">
    <citation type="journal article" date="2011" name="G3 (Bethesda)">
        <title>Genome evolution in the Eremothecium clade of the Saccharomyces complex revealed by comparative genomics.</title>
        <authorList>
            <person name="Wendland J."/>
            <person name="Walther A."/>
        </authorList>
    </citation>
    <scope>NUCLEOTIDE SEQUENCE [LARGE SCALE GENOMIC DNA]</scope>
    <source>
        <strain evidence="5">CBS 270.75 / DBVPG 7215 / KCTC 17166 / NRRL Y-17582</strain>
    </source>
</reference>
<feature type="transmembrane region" description="Helical" evidence="2">
    <location>
        <begin position="293"/>
        <end position="314"/>
    </location>
</feature>
<dbReference type="AlphaFoldDB" id="I6NDN9"/>
<evidence type="ECO:0000259" key="3">
    <source>
        <dbReference type="Pfam" id="PF00561"/>
    </source>
</evidence>
<dbReference type="STRING" id="931890.I6NDN9"/>
<dbReference type="InterPro" id="IPR052370">
    <property type="entry name" value="Meta-cleavage_hydrolase"/>
</dbReference>
<keyword evidence="5" id="KW-1185">Reference proteome</keyword>
<feature type="region of interest" description="Disordered" evidence="1">
    <location>
        <begin position="44"/>
        <end position="86"/>
    </location>
</feature>
<name>I6NDN9_ERECY</name>
<dbReference type="SUPFAM" id="SSF53474">
    <property type="entry name" value="alpha/beta-Hydrolases"/>
    <property type="match status" value="1"/>
</dbReference>
<dbReference type="Pfam" id="PF00561">
    <property type="entry name" value="Abhydrolase_1"/>
    <property type="match status" value="1"/>
</dbReference>
<dbReference type="PANTHER" id="PTHR43139:SF52">
    <property type="entry name" value="SI:DKEY-122A22.2"/>
    <property type="match status" value="1"/>
</dbReference>
<dbReference type="GO" id="GO:0005783">
    <property type="term" value="C:endoplasmic reticulum"/>
    <property type="evidence" value="ECO:0007669"/>
    <property type="project" value="TreeGrafter"/>
</dbReference>